<evidence type="ECO:0000313" key="3">
    <source>
        <dbReference type="Proteomes" id="UP001194580"/>
    </source>
</evidence>
<reference evidence="2" key="1">
    <citation type="journal article" date="2020" name="Fungal Divers.">
        <title>Resolving the Mortierellaceae phylogeny through synthesis of multi-gene phylogenetics and phylogenomics.</title>
        <authorList>
            <person name="Vandepol N."/>
            <person name="Liber J."/>
            <person name="Desiro A."/>
            <person name="Na H."/>
            <person name="Kennedy M."/>
            <person name="Barry K."/>
            <person name="Grigoriev I.V."/>
            <person name="Miller A.N."/>
            <person name="O'Donnell K."/>
            <person name="Stajich J.E."/>
            <person name="Bonito G."/>
        </authorList>
    </citation>
    <scope>NUCLEOTIDE SEQUENCE</scope>
    <source>
        <strain evidence="2">NRRL 28262</strain>
    </source>
</reference>
<dbReference type="AlphaFoldDB" id="A0AAD4D426"/>
<proteinExistence type="predicted"/>
<dbReference type="Gene3D" id="1.20.120.520">
    <property type="entry name" value="nmb1532 protein domain like"/>
    <property type="match status" value="1"/>
</dbReference>
<accession>A0AAD4D426</accession>
<protein>
    <recommendedName>
        <fullName evidence="1">Hemerythrin-like domain-containing protein</fullName>
    </recommendedName>
</protein>
<dbReference type="InterPro" id="IPR012312">
    <property type="entry name" value="Hemerythrin-like"/>
</dbReference>
<dbReference type="Proteomes" id="UP001194580">
    <property type="component" value="Unassembled WGS sequence"/>
</dbReference>
<sequence length="239" mass="27675">MLSSRLHHIAAARCTLLPCIVHTVTITTSASILSANHCYRHCRNLATSSTMSQATTQQRISEPVKKDHRELEEYYHKILDAKDEDEKTRWANQFTWELARHSVGEELVMYPQMRKSIEDGDALVEKDLREHQEVKEQLFKFQSMKATEPDFEPLLKAIWKNLAQHIKEEEEIDLVKLEQVLSNEESFGLAKKFHLTKKFVPTRSHPSAPNHPPFETVVGLLTAPMDKIRDAFSRFPKEE</sequence>
<dbReference type="EMBL" id="JAAAIL010001815">
    <property type="protein sequence ID" value="KAG0264607.1"/>
    <property type="molecule type" value="Genomic_DNA"/>
</dbReference>
<evidence type="ECO:0000259" key="1">
    <source>
        <dbReference type="Pfam" id="PF01814"/>
    </source>
</evidence>
<dbReference type="Pfam" id="PF01814">
    <property type="entry name" value="Hemerythrin"/>
    <property type="match status" value="1"/>
</dbReference>
<feature type="domain" description="Hemerythrin-like" evidence="1">
    <location>
        <begin position="62"/>
        <end position="173"/>
    </location>
</feature>
<comment type="caution">
    <text evidence="2">The sequence shown here is derived from an EMBL/GenBank/DDBJ whole genome shotgun (WGS) entry which is preliminary data.</text>
</comment>
<evidence type="ECO:0000313" key="2">
    <source>
        <dbReference type="EMBL" id="KAG0264607.1"/>
    </source>
</evidence>
<name>A0AAD4D426_9FUNG</name>
<organism evidence="2 3">
    <name type="scientific">Linnemannia exigua</name>
    <dbReference type="NCBI Taxonomy" id="604196"/>
    <lineage>
        <taxon>Eukaryota</taxon>
        <taxon>Fungi</taxon>
        <taxon>Fungi incertae sedis</taxon>
        <taxon>Mucoromycota</taxon>
        <taxon>Mortierellomycotina</taxon>
        <taxon>Mortierellomycetes</taxon>
        <taxon>Mortierellales</taxon>
        <taxon>Mortierellaceae</taxon>
        <taxon>Linnemannia</taxon>
    </lineage>
</organism>
<dbReference type="PANTHER" id="PTHR35585:SF1">
    <property type="entry name" value="HHE DOMAIN PROTEIN (AFU_ORTHOLOGUE AFUA_4G00730)"/>
    <property type="match status" value="1"/>
</dbReference>
<keyword evidence="3" id="KW-1185">Reference proteome</keyword>
<gene>
    <name evidence="2" type="ORF">BGZ95_003551</name>
</gene>
<dbReference type="PANTHER" id="PTHR35585">
    <property type="entry name" value="HHE DOMAIN PROTEIN (AFU_ORTHOLOGUE AFUA_4G00730)"/>
    <property type="match status" value="1"/>
</dbReference>